<dbReference type="Proteomes" id="UP000712600">
    <property type="component" value="Unassembled WGS sequence"/>
</dbReference>
<reference evidence="1" key="1">
    <citation type="submission" date="2019-12" db="EMBL/GenBank/DDBJ databases">
        <title>Genome sequencing and annotation of Brassica cretica.</title>
        <authorList>
            <person name="Studholme D.J."/>
            <person name="Sarris P."/>
        </authorList>
    </citation>
    <scope>NUCLEOTIDE SEQUENCE</scope>
    <source>
        <strain evidence="1">PFS-109/04</strain>
        <tissue evidence="1">Leaf</tissue>
    </source>
</reference>
<comment type="caution">
    <text evidence="1">The sequence shown here is derived from an EMBL/GenBank/DDBJ whole genome shotgun (WGS) entry which is preliminary data.</text>
</comment>
<gene>
    <name evidence="1" type="ORF">F2Q69_00030767</name>
</gene>
<dbReference type="EMBL" id="QGKX02000088">
    <property type="protein sequence ID" value="KAF3583677.1"/>
    <property type="molecule type" value="Genomic_DNA"/>
</dbReference>
<name>A0A8S9RSG8_BRACR</name>
<organism evidence="1 2">
    <name type="scientific">Brassica cretica</name>
    <name type="common">Mustard</name>
    <dbReference type="NCBI Taxonomy" id="69181"/>
    <lineage>
        <taxon>Eukaryota</taxon>
        <taxon>Viridiplantae</taxon>
        <taxon>Streptophyta</taxon>
        <taxon>Embryophyta</taxon>
        <taxon>Tracheophyta</taxon>
        <taxon>Spermatophyta</taxon>
        <taxon>Magnoliopsida</taxon>
        <taxon>eudicotyledons</taxon>
        <taxon>Gunneridae</taxon>
        <taxon>Pentapetalae</taxon>
        <taxon>rosids</taxon>
        <taxon>malvids</taxon>
        <taxon>Brassicales</taxon>
        <taxon>Brassicaceae</taxon>
        <taxon>Brassiceae</taxon>
        <taxon>Brassica</taxon>
    </lineage>
</organism>
<sequence>MDFNLWKEALQFNEPVASDSPATHCHSVEDILTREPCYYCIVDASWKSPHEKAGIGWSLYSRQGTLIKLLSMESLQSLQQTHRLKLRKWQPC</sequence>
<accession>A0A8S9RSG8</accession>
<protein>
    <submittedName>
        <fullName evidence="1">Uncharacterized protein</fullName>
    </submittedName>
</protein>
<evidence type="ECO:0000313" key="2">
    <source>
        <dbReference type="Proteomes" id="UP000712600"/>
    </source>
</evidence>
<evidence type="ECO:0000313" key="1">
    <source>
        <dbReference type="EMBL" id="KAF3583677.1"/>
    </source>
</evidence>
<dbReference type="AlphaFoldDB" id="A0A8S9RSG8"/>
<proteinExistence type="predicted"/>